<proteinExistence type="predicted"/>
<dbReference type="EMBL" id="LJDB01000001">
    <property type="protein sequence ID" value="ONI43003.1"/>
    <property type="molecule type" value="Genomic_DNA"/>
</dbReference>
<reference evidence="1" key="1">
    <citation type="submission" date="2016-08" db="EMBL/GenBank/DDBJ databases">
        <authorList>
            <person name="Ngugi D.K."/>
            <person name="Miyake S."/>
            <person name="Stingl U."/>
        </authorList>
    </citation>
    <scope>NUCLEOTIDE SEQUENCE</scope>
    <source>
        <strain evidence="1">SCG-B11WGA-EpuloA1</strain>
    </source>
</reference>
<organism evidence="1 2">
    <name type="scientific">Candidatus Epulonipiscium fishelsonii</name>
    <dbReference type="NCBI Taxonomy" id="77094"/>
    <lineage>
        <taxon>Bacteria</taxon>
        <taxon>Bacillati</taxon>
        <taxon>Bacillota</taxon>
        <taxon>Clostridia</taxon>
        <taxon>Lachnospirales</taxon>
        <taxon>Lachnospiraceae</taxon>
        <taxon>Candidatus Epulonipiscium</taxon>
    </lineage>
</organism>
<evidence type="ECO:0000313" key="2">
    <source>
        <dbReference type="Proteomes" id="UP000188605"/>
    </source>
</evidence>
<gene>
    <name evidence="1" type="ORF">AN396_00130</name>
</gene>
<evidence type="ECO:0000313" key="1">
    <source>
        <dbReference type="EMBL" id="ONI43003.1"/>
    </source>
</evidence>
<name>A0ACC8XHF8_9FIRM</name>
<protein>
    <submittedName>
        <fullName evidence="1">Uncharacterized protein</fullName>
    </submittedName>
</protein>
<comment type="caution">
    <text evidence="1">The sequence shown here is derived from an EMBL/GenBank/DDBJ whole genome shotgun (WGS) entry which is preliminary data.</text>
</comment>
<keyword evidence="2" id="KW-1185">Reference proteome</keyword>
<accession>A0ACC8XHF8</accession>
<sequence>MKKDVLILCQFFYPEYVSTAVLPYEMAQRFVKKGLSVDVICGYPKEFNLTNKAPTKEIKNGIDISRLKYIQLKRNKKVSALINFISFMAVMSLKVPRYKNYKNIIVFTNPPVLPLLPIMAKKIFKFNLIYVTYDIYPELPLAVGVIKKGDILDSGMQLISNIIYKNITHIVALSDEMKQLIVTNKKVPPEKVTIIPNWYTDNPSLKTNVKNKHFQNVRNTYKTIVVYGGNMARGQDLQTLMDCAKYLKDESSIYFVLVGHGYKLKNLEDQAKDYTLKNIEFHDAPNKEDFQDGLKIADVCIVSMEKGVEGISVPSKTYHYMAIGKPIIAVMGKHTDIAKEVKENDIGYVVEQGDYKQLAKCILELDKDRDLIKDMSIRCRDLYERKYTSKICIDKYIKLIKSLDKRRK</sequence>
<dbReference type="Proteomes" id="UP000188605">
    <property type="component" value="Unassembled WGS sequence"/>
</dbReference>